<evidence type="ECO:0000259" key="1">
    <source>
        <dbReference type="Pfam" id="PF13649"/>
    </source>
</evidence>
<dbReference type="GO" id="GO:0032259">
    <property type="term" value="P:methylation"/>
    <property type="evidence" value="ECO:0007669"/>
    <property type="project" value="UniProtKB-KW"/>
</dbReference>
<accession>A0ABT1M9H8</accession>
<dbReference type="EMBL" id="JANDBD010000013">
    <property type="protein sequence ID" value="MCP9275821.1"/>
    <property type="molecule type" value="Genomic_DNA"/>
</dbReference>
<evidence type="ECO:0000313" key="3">
    <source>
        <dbReference type="Proteomes" id="UP001651690"/>
    </source>
</evidence>
<comment type="caution">
    <text evidence="2">The sequence shown here is derived from an EMBL/GenBank/DDBJ whole genome shotgun (WGS) entry which is preliminary data.</text>
</comment>
<dbReference type="GO" id="GO:0008168">
    <property type="term" value="F:methyltransferase activity"/>
    <property type="evidence" value="ECO:0007669"/>
    <property type="project" value="UniProtKB-KW"/>
</dbReference>
<reference evidence="2 3" key="1">
    <citation type="submission" date="2022-06" db="EMBL/GenBank/DDBJ databases">
        <title>Mycolicibacterium sp. CAU 1645 isolated from seawater.</title>
        <authorList>
            <person name="Kim W."/>
        </authorList>
    </citation>
    <scope>NUCLEOTIDE SEQUENCE [LARGE SCALE GENOMIC DNA]</scope>
    <source>
        <strain evidence="2 3">CAU 1645</strain>
    </source>
</reference>
<keyword evidence="3" id="KW-1185">Reference proteome</keyword>
<dbReference type="InterPro" id="IPR029063">
    <property type="entry name" value="SAM-dependent_MTases_sf"/>
</dbReference>
<protein>
    <submittedName>
        <fullName evidence="2">Class I SAM-dependent methyltransferase</fullName>
    </submittedName>
</protein>
<proteinExistence type="predicted"/>
<dbReference type="InterPro" id="IPR041698">
    <property type="entry name" value="Methyltransf_25"/>
</dbReference>
<name>A0ABT1M9H8_9MYCO</name>
<sequence>MTSAASEGLLRRVHWRAAASGQLSLPAVPGMLDEYVAMCTGVFANVGRRFSDDELAHLRSVLEGELAQAFAGSPRSHVVVSYTAPIAGALDYHVKPEWWTVEGAYENWVATRQPPLFGTEPDARIWTLAHEAAEPSGCPVLDIGGGTGRNALALARRGHPVDVVEMTPKFAEQIRTEATAGGLDVRVIQRDVFTTINDLRRDYRLILLSEVVSDFRSTRQLRAIFELATQCLDPGGQLVFNVHLARNGYLPDDAARQFGQQAYTSIFTRGELRAAASGLPLHLVGDDSVHDYEQAHLPEGSWPPTGWYANWVSGLDVFAVSREESPIEMRWLVYRKPS</sequence>
<feature type="domain" description="Methyltransferase" evidence="1">
    <location>
        <begin position="140"/>
        <end position="236"/>
    </location>
</feature>
<dbReference type="Gene3D" id="3.40.50.150">
    <property type="entry name" value="Vaccinia Virus protein VP39"/>
    <property type="match status" value="1"/>
</dbReference>
<dbReference type="SUPFAM" id="SSF53335">
    <property type="entry name" value="S-adenosyl-L-methionine-dependent methyltransferases"/>
    <property type="match status" value="1"/>
</dbReference>
<keyword evidence="2" id="KW-0489">Methyltransferase</keyword>
<evidence type="ECO:0000313" key="2">
    <source>
        <dbReference type="EMBL" id="MCP9275821.1"/>
    </source>
</evidence>
<gene>
    <name evidence="2" type="ORF">NM203_26875</name>
</gene>
<organism evidence="2 3">
    <name type="scientific">Mycolicibacterium arenosum</name>
    <dbReference type="NCBI Taxonomy" id="2952157"/>
    <lineage>
        <taxon>Bacteria</taxon>
        <taxon>Bacillati</taxon>
        <taxon>Actinomycetota</taxon>
        <taxon>Actinomycetes</taxon>
        <taxon>Mycobacteriales</taxon>
        <taxon>Mycobacteriaceae</taxon>
        <taxon>Mycolicibacterium</taxon>
    </lineage>
</organism>
<dbReference type="CDD" id="cd02440">
    <property type="entry name" value="AdoMet_MTases"/>
    <property type="match status" value="1"/>
</dbReference>
<dbReference type="Proteomes" id="UP001651690">
    <property type="component" value="Unassembled WGS sequence"/>
</dbReference>
<dbReference type="Pfam" id="PF13649">
    <property type="entry name" value="Methyltransf_25"/>
    <property type="match status" value="1"/>
</dbReference>
<keyword evidence="2" id="KW-0808">Transferase</keyword>